<dbReference type="RefSeq" id="WP_133112088.1">
    <property type="nucleotide sequence ID" value="NZ_BAOS01000043.1"/>
</dbReference>
<dbReference type="InterPro" id="IPR036597">
    <property type="entry name" value="Fido-like_dom_sf"/>
</dbReference>
<reference evidence="2" key="1">
    <citation type="journal article" date="2017" name="Environ. Microbiol. Rep.">
        <title>Genetic Diversity of Marine Anaerobic Ammonium-Oxidizing Bacteria as Revealed by Genomic and Proteomic Analyses of 'Candidatus Scalindua japonica'.</title>
        <authorList>
            <person name="Oshiki M."/>
            <person name="Mizuto K."/>
            <person name="Kimura Z."/>
            <person name="Kindaichi T."/>
            <person name="Satoh H."/>
            <person name="Okabe S."/>
        </authorList>
    </citation>
    <scope>NUCLEOTIDE SEQUENCE [LARGE SCALE GENOMIC DNA]</scope>
    <source>
        <strain evidence="2">husup-a2</strain>
    </source>
</reference>
<sequence length="59" mass="7131">MKTETERYRPFAENIWETIQEKLRLDWTYNSNAIEGNTLNQRKNCFLPERGAYSARQTF</sequence>
<gene>
    <name evidence="1" type="ORF">SCALIN_C43_0052</name>
</gene>
<comment type="caution">
    <text evidence="1">The sequence shown here is derived from an EMBL/GenBank/DDBJ whole genome shotgun (WGS) entry which is preliminary data.</text>
</comment>
<dbReference type="OrthoDB" id="5326at2"/>
<dbReference type="Gene3D" id="1.10.3290.10">
    <property type="entry name" value="Fido-like domain"/>
    <property type="match status" value="1"/>
</dbReference>
<organism evidence="1 2">
    <name type="scientific">Candidatus Scalindua japonica</name>
    <dbReference type="NCBI Taxonomy" id="1284222"/>
    <lineage>
        <taxon>Bacteria</taxon>
        <taxon>Pseudomonadati</taxon>
        <taxon>Planctomycetota</taxon>
        <taxon>Candidatus Brocadiia</taxon>
        <taxon>Candidatus Brocadiales</taxon>
        <taxon>Candidatus Scalinduaceae</taxon>
        <taxon>Candidatus Scalindua</taxon>
    </lineage>
</organism>
<evidence type="ECO:0000313" key="1">
    <source>
        <dbReference type="EMBL" id="GAX62796.1"/>
    </source>
</evidence>
<dbReference type="AlphaFoldDB" id="A0A286U3V0"/>
<dbReference type="EMBL" id="BAOS01000043">
    <property type="protein sequence ID" value="GAX62796.1"/>
    <property type="molecule type" value="Genomic_DNA"/>
</dbReference>
<dbReference type="Proteomes" id="UP000218542">
    <property type="component" value="Unassembled WGS sequence"/>
</dbReference>
<evidence type="ECO:0000313" key="2">
    <source>
        <dbReference type="Proteomes" id="UP000218542"/>
    </source>
</evidence>
<proteinExistence type="predicted"/>
<name>A0A286U3V0_9BACT</name>
<protein>
    <submittedName>
        <fullName evidence="1">Fic protein</fullName>
    </submittedName>
</protein>
<accession>A0A286U3V0</accession>
<keyword evidence="2" id="KW-1185">Reference proteome</keyword>